<dbReference type="Proteomes" id="UP000184404">
    <property type="component" value="Unassembled WGS sequence"/>
</dbReference>
<keyword evidence="3" id="KW-1185">Reference proteome</keyword>
<accession>A0A1M4Y6R1</accession>
<gene>
    <name evidence="2" type="ORF">SAMN02745190_01648</name>
</gene>
<dbReference type="OrthoDB" id="1663197at2"/>
<protein>
    <submittedName>
        <fullName evidence="2">Uncharacterized protein</fullName>
    </submittedName>
</protein>
<evidence type="ECO:0000256" key="1">
    <source>
        <dbReference type="SAM" id="MobiDB-lite"/>
    </source>
</evidence>
<evidence type="ECO:0000313" key="3">
    <source>
        <dbReference type="Proteomes" id="UP000184404"/>
    </source>
</evidence>
<feature type="region of interest" description="Disordered" evidence="1">
    <location>
        <begin position="357"/>
        <end position="440"/>
    </location>
</feature>
<feature type="region of interest" description="Disordered" evidence="1">
    <location>
        <begin position="316"/>
        <end position="344"/>
    </location>
</feature>
<name>A0A1M4Y6R1_9FIRM</name>
<dbReference type="EMBL" id="FQUG01000006">
    <property type="protein sequence ID" value="SHF01395.1"/>
    <property type="molecule type" value="Genomic_DNA"/>
</dbReference>
<organism evidence="2 3">
    <name type="scientific">Schwartzia succinivorans DSM 10502</name>
    <dbReference type="NCBI Taxonomy" id="1123243"/>
    <lineage>
        <taxon>Bacteria</taxon>
        <taxon>Bacillati</taxon>
        <taxon>Bacillota</taxon>
        <taxon>Negativicutes</taxon>
        <taxon>Selenomonadales</taxon>
        <taxon>Selenomonadaceae</taxon>
        <taxon>Schwartzia</taxon>
    </lineage>
</organism>
<sequence length="461" mass="51803">MMIEKDSAGSMSSMLSAGYNIGKYTGTLAEKLQKARVDERQEMERAVHNIQNPAGQGNKLEHPVGIGGKLENISPSMTGKLDTEHTWDKQPYAVEISVQGREMQKQSNPDISKEGLEILKRVNPNISEDAIKNPAGLPDITSVDSAHYRWTKEDGIVEKMTVEEEIEMRKATAATAIHNNLSGHISDIIGQILKPYDTYEEAAYELYIKGQDNTWLGTDDELRVTWYLRNSEGNLPGRFGQFANALNNYLDVFGKDAEYFTKLDEALSKLEDGDNALVAEMRKMIAQVQSGNRINTNSEEFNEDVKTAVAKVYRQDEEEMDAKPNKKKDAVQAQGKNGLSFDELRMMSLEEDKETLDKMMGRDSEDSSKKDLSSLLDKNKKTDETDGTKERIRQLNKDLLKDAEKEGSDPLIPTGKDAEEKEKHPIDPAEQKKQESIAASWKKIRDEYGWGPKPGTLSMDE</sequence>
<feature type="compositionally biased region" description="Basic and acidic residues" evidence="1">
    <location>
        <begin position="357"/>
        <end position="408"/>
    </location>
</feature>
<dbReference type="RefSeq" id="WP_072935750.1">
    <property type="nucleotide sequence ID" value="NZ_FQUG01000006.1"/>
</dbReference>
<dbReference type="AlphaFoldDB" id="A0A1M4Y6R1"/>
<reference evidence="2 3" key="1">
    <citation type="submission" date="2016-11" db="EMBL/GenBank/DDBJ databases">
        <authorList>
            <person name="Jaros S."/>
            <person name="Januszkiewicz K."/>
            <person name="Wedrychowicz H."/>
        </authorList>
    </citation>
    <scope>NUCLEOTIDE SEQUENCE [LARGE SCALE GENOMIC DNA]</scope>
    <source>
        <strain evidence="2 3">DSM 10502</strain>
    </source>
</reference>
<proteinExistence type="predicted"/>
<feature type="compositionally biased region" description="Basic and acidic residues" evidence="1">
    <location>
        <begin position="321"/>
        <end position="330"/>
    </location>
</feature>
<feature type="compositionally biased region" description="Basic and acidic residues" evidence="1">
    <location>
        <begin position="416"/>
        <end position="435"/>
    </location>
</feature>
<evidence type="ECO:0000313" key="2">
    <source>
        <dbReference type="EMBL" id="SHF01395.1"/>
    </source>
</evidence>